<evidence type="ECO:0000313" key="1">
    <source>
        <dbReference type="EMBL" id="GIY80313.1"/>
    </source>
</evidence>
<keyword evidence="2" id="KW-1185">Reference proteome</keyword>
<comment type="caution">
    <text evidence="1">The sequence shown here is derived from an EMBL/GenBank/DDBJ whole genome shotgun (WGS) entry which is preliminary data.</text>
</comment>
<dbReference type="Proteomes" id="UP001054945">
    <property type="component" value="Unassembled WGS sequence"/>
</dbReference>
<proteinExistence type="predicted"/>
<protein>
    <submittedName>
        <fullName evidence="1">Uncharacterized protein</fullName>
    </submittedName>
</protein>
<organism evidence="1 2">
    <name type="scientific">Caerostris extrusa</name>
    <name type="common">Bark spider</name>
    <name type="synonym">Caerostris bankana</name>
    <dbReference type="NCBI Taxonomy" id="172846"/>
    <lineage>
        <taxon>Eukaryota</taxon>
        <taxon>Metazoa</taxon>
        <taxon>Ecdysozoa</taxon>
        <taxon>Arthropoda</taxon>
        <taxon>Chelicerata</taxon>
        <taxon>Arachnida</taxon>
        <taxon>Araneae</taxon>
        <taxon>Araneomorphae</taxon>
        <taxon>Entelegynae</taxon>
        <taxon>Araneoidea</taxon>
        <taxon>Araneidae</taxon>
        <taxon>Caerostris</taxon>
    </lineage>
</organism>
<dbReference type="AlphaFoldDB" id="A0AAV4WFC6"/>
<gene>
    <name evidence="1" type="ORF">CEXT_316951</name>
</gene>
<name>A0AAV4WFC6_CAEEX</name>
<sequence length="109" mass="12130">MWELTVFSNRFRGELFTKKGLRSATGKSIIQGPRLEDNKCSGIIMLWQTVGENVDALTARSATGSGRELFTKKGLHSATGSGRELFTKKVLYLNVVTVHLIMAFEEMGY</sequence>
<accession>A0AAV4WFC6</accession>
<reference evidence="1 2" key="1">
    <citation type="submission" date="2021-06" db="EMBL/GenBank/DDBJ databases">
        <title>Caerostris extrusa draft genome.</title>
        <authorList>
            <person name="Kono N."/>
            <person name="Arakawa K."/>
        </authorList>
    </citation>
    <scope>NUCLEOTIDE SEQUENCE [LARGE SCALE GENOMIC DNA]</scope>
</reference>
<dbReference type="EMBL" id="BPLR01015994">
    <property type="protein sequence ID" value="GIY80313.1"/>
    <property type="molecule type" value="Genomic_DNA"/>
</dbReference>
<evidence type="ECO:0000313" key="2">
    <source>
        <dbReference type="Proteomes" id="UP001054945"/>
    </source>
</evidence>